<accession>M5GAH4</accession>
<dbReference type="EMBL" id="JH795856">
    <property type="protein sequence ID" value="EJU05355.1"/>
    <property type="molecule type" value="Genomic_DNA"/>
</dbReference>
<dbReference type="GO" id="GO:0005634">
    <property type="term" value="C:nucleus"/>
    <property type="evidence" value="ECO:0007669"/>
    <property type="project" value="TreeGrafter"/>
</dbReference>
<dbReference type="InterPro" id="IPR039733">
    <property type="entry name" value="NTAQ1"/>
</dbReference>
<dbReference type="HOGENOM" id="CLU_091083_0_0_1"/>
<dbReference type="OMA" id="YIADAIQ"/>
<evidence type="ECO:0000256" key="8">
    <source>
        <dbReference type="RuleBase" id="RU367082"/>
    </source>
</evidence>
<evidence type="ECO:0000313" key="10">
    <source>
        <dbReference type="EMBL" id="EJU05355.1"/>
    </source>
</evidence>
<dbReference type="PANTHER" id="PTHR13035">
    <property type="entry name" value="PROTEIN N-TERMINAL GLUTAMINE AMIDOHYDROLASE"/>
    <property type="match status" value="1"/>
</dbReference>
<comment type="similarity">
    <text evidence="1 8">Belongs to the NTAQ1 family.</text>
</comment>
<dbReference type="GO" id="GO:0070773">
    <property type="term" value="F:protein-N-terminal glutamine amidohydrolase activity"/>
    <property type="evidence" value="ECO:0007669"/>
    <property type="project" value="UniProtKB-UniRule"/>
</dbReference>
<dbReference type="GeneID" id="63691135"/>
<evidence type="ECO:0000256" key="6">
    <source>
        <dbReference type="ARBA" id="ARBA00029677"/>
    </source>
</evidence>
<evidence type="ECO:0000313" key="11">
    <source>
        <dbReference type="Proteomes" id="UP000030653"/>
    </source>
</evidence>
<sequence>MIPPCIPTQLTYTPNFCEENVYCLARYFTRPGLERLQNTWSIYVVFISNEDLCITLLQQKGSKPQEGGLIVWDYHCILVLVAKPSESSENQAGSWVYDVNSLLDIPVQWYTYVTETFPFRETVPSRYRCKFRVVDAQDFLAWFASDRSHMLIWDDKLHANRYVSKPPEHLPIIGSAARVAGITNNLMDRFVLMQPVEVQEEQYGRVMDQDTFCSLRCISPIFFINQR</sequence>
<evidence type="ECO:0000256" key="7">
    <source>
        <dbReference type="ARBA" id="ARBA00048768"/>
    </source>
</evidence>
<dbReference type="Pfam" id="PF09764">
    <property type="entry name" value="Nt_Gln_amidase"/>
    <property type="match status" value="1"/>
</dbReference>
<evidence type="ECO:0000256" key="5">
    <source>
        <dbReference type="ARBA" id="ARBA00022801"/>
    </source>
</evidence>
<evidence type="ECO:0000256" key="3">
    <source>
        <dbReference type="ARBA" id="ARBA00012718"/>
    </source>
</evidence>
<dbReference type="InterPro" id="IPR023128">
    <property type="entry name" value="Prot_N_Gln_amidohydro_ab_roll"/>
</dbReference>
<dbReference type="PANTHER" id="PTHR13035:SF0">
    <property type="entry name" value="PROTEIN N-TERMINAL GLUTAMINE AMIDOHYDROLASE"/>
    <property type="match status" value="1"/>
</dbReference>
<dbReference type="GO" id="GO:0008418">
    <property type="term" value="F:protein-N-terminal asparagine amidohydrolase activity"/>
    <property type="evidence" value="ECO:0007669"/>
    <property type="project" value="UniProtKB-UniRule"/>
</dbReference>
<comment type="function">
    <text evidence="8">Mediates the side-chain deamidation of N-terminal glutamine residues to glutamate, an important step in N-end rule pathway of protein degradation. Conversion of the resulting N-terminal glutamine to glutamate renders the protein susceptible to arginylation, polyubiquitination and degradation as specified by the N-end rule. Does not act on substrates with internal or C-terminal glutamine and does not act on non-glutamine residues in any position.</text>
</comment>
<dbReference type="AlphaFoldDB" id="M5GAH4"/>
<evidence type="ECO:0000256" key="1">
    <source>
        <dbReference type="ARBA" id="ARBA00008985"/>
    </source>
</evidence>
<dbReference type="GO" id="GO:0005829">
    <property type="term" value="C:cytosol"/>
    <property type="evidence" value="ECO:0007669"/>
    <property type="project" value="TreeGrafter"/>
</dbReference>
<comment type="catalytic activity">
    <reaction evidence="7 8">
        <text>N-terminal L-glutaminyl-[protein] + H2O = N-terminal L-glutamyl-[protein] + NH4(+)</text>
        <dbReference type="Rhea" id="RHEA:50680"/>
        <dbReference type="Rhea" id="RHEA-COMP:12668"/>
        <dbReference type="Rhea" id="RHEA-COMP:12777"/>
        <dbReference type="ChEBI" id="CHEBI:15377"/>
        <dbReference type="ChEBI" id="CHEBI:28938"/>
        <dbReference type="ChEBI" id="CHEBI:64721"/>
        <dbReference type="ChEBI" id="CHEBI:64722"/>
        <dbReference type="EC" id="3.5.1.122"/>
    </reaction>
</comment>
<dbReference type="OrthoDB" id="191192at2759"/>
<feature type="domain" description="Protein N-terminal glutamine amidohydrolase alpha beta roll" evidence="9">
    <location>
        <begin position="12"/>
        <end position="214"/>
    </location>
</feature>
<keyword evidence="5 8" id="KW-0378">Hydrolase</keyword>
<gene>
    <name evidence="10" type="ORF">DACRYDRAFT_74557</name>
</gene>
<evidence type="ECO:0000256" key="2">
    <source>
        <dbReference type="ARBA" id="ARBA00011245"/>
    </source>
</evidence>
<proteinExistence type="inferred from homology"/>
<dbReference type="InterPro" id="IPR037132">
    <property type="entry name" value="N_Gln_amidohydro_ab_roll_sf"/>
</dbReference>
<dbReference type="RefSeq" id="XP_040632249.1">
    <property type="nucleotide sequence ID" value="XM_040776073.1"/>
</dbReference>
<dbReference type="Gene3D" id="3.10.620.10">
    <property type="entry name" value="Protein N-terminal glutamine amidohydrolase, alpha beta roll"/>
    <property type="match status" value="1"/>
</dbReference>
<keyword evidence="11" id="KW-1185">Reference proteome</keyword>
<comment type="subunit">
    <text evidence="2 8">Monomer.</text>
</comment>
<evidence type="ECO:0000259" key="9">
    <source>
        <dbReference type="Pfam" id="PF09764"/>
    </source>
</evidence>
<organism evidence="10 11">
    <name type="scientific">Dacryopinax primogenitus (strain DJM 731)</name>
    <name type="common">Brown rot fungus</name>
    <dbReference type="NCBI Taxonomy" id="1858805"/>
    <lineage>
        <taxon>Eukaryota</taxon>
        <taxon>Fungi</taxon>
        <taxon>Dikarya</taxon>
        <taxon>Basidiomycota</taxon>
        <taxon>Agaricomycotina</taxon>
        <taxon>Dacrymycetes</taxon>
        <taxon>Dacrymycetales</taxon>
        <taxon>Dacrymycetaceae</taxon>
        <taxon>Dacryopinax</taxon>
    </lineage>
</organism>
<reference evidence="10 11" key="1">
    <citation type="journal article" date="2012" name="Science">
        <title>The Paleozoic origin of enzymatic lignin decomposition reconstructed from 31 fungal genomes.</title>
        <authorList>
            <person name="Floudas D."/>
            <person name="Binder M."/>
            <person name="Riley R."/>
            <person name="Barry K."/>
            <person name="Blanchette R.A."/>
            <person name="Henrissat B."/>
            <person name="Martinez A.T."/>
            <person name="Otillar R."/>
            <person name="Spatafora J.W."/>
            <person name="Yadav J.S."/>
            <person name="Aerts A."/>
            <person name="Benoit I."/>
            <person name="Boyd A."/>
            <person name="Carlson A."/>
            <person name="Copeland A."/>
            <person name="Coutinho P.M."/>
            <person name="de Vries R.P."/>
            <person name="Ferreira P."/>
            <person name="Findley K."/>
            <person name="Foster B."/>
            <person name="Gaskell J."/>
            <person name="Glotzer D."/>
            <person name="Gorecki P."/>
            <person name="Heitman J."/>
            <person name="Hesse C."/>
            <person name="Hori C."/>
            <person name="Igarashi K."/>
            <person name="Jurgens J.A."/>
            <person name="Kallen N."/>
            <person name="Kersten P."/>
            <person name="Kohler A."/>
            <person name="Kuees U."/>
            <person name="Kumar T.K.A."/>
            <person name="Kuo A."/>
            <person name="LaButti K."/>
            <person name="Larrondo L.F."/>
            <person name="Lindquist E."/>
            <person name="Ling A."/>
            <person name="Lombard V."/>
            <person name="Lucas S."/>
            <person name="Lundell T."/>
            <person name="Martin R."/>
            <person name="McLaughlin D.J."/>
            <person name="Morgenstern I."/>
            <person name="Morin E."/>
            <person name="Murat C."/>
            <person name="Nagy L.G."/>
            <person name="Nolan M."/>
            <person name="Ohm R.A."/>
            <person name="Patyshakuliyeva A."/>
            <person name="Rokas A."/>
            <person name="Ruiz-Duenas F.J."/>
            <person name="Sabat G."/>
            <person name="Salamov A."/>
            <person name="Samejima M."/>
            <person name="Schmutz J."/>
            <person name="Slot J.C."/>
            <person name="St John F."/>
            <person name="Stenlid J."/>
            <person name="Sun H."/>
            <person name="Sun S."/>
            <person name="Syed K."/>
            <person name="Tsang A."/>
            <person name="Wiebenga A."/>
            <person name="Young D."/>
            <person name="Pisabarro A."/>
            <person name="Eastwood D.C."/>
            <person name="Martin F."/>
            <person name="Cullen D."/>
            <person name="Grigoriev I.V."/>
            <person name="Hibbett D.S."/>
        </authorList>
    </citation>
    <scope>NUCLEOTIDE SEQUENCE [LARGE SCALE GENOMIC DNA]</scope>
    <source>
        <strain evidence="10 11">DJM-731 SS1</strain>
    </source>
</reference>
<name>M5GAH4_DACPD</name>
<dbReference type="EC" id="3.5.1.122" evidence="3 8"/>
<dbReference type="Proteomes" id="UP000030653">
    <property type="component" value="Unassembled WGS sequence"/>
</dbReference>
<evidence type="ECO:0000256" key="4">
    <source>
        <dbReference type="ARBA" id="ARBA00021247"/>
    </source>
</evidence>
<protein>
    <recommendedName>
        <fullName evidence="4 8">Protein N-terminal glutamine amidohydrolase</fullName>
        <ecNumber evidence="3 8">3.5.1.122</ecNumber>
    </recommendedName>
    <alternativeName>
        <fullName evidence="6 8">Protein NH2-terminal glutamine deamidase</fullName>
    </alternativeName>
</protein>